<feature type="chain" id="PRO_5034795923" description="Nicastrin" evidence="10">
    <location>
        <begin position="25"/>
        <end position="245"/>
    </location>
</feature>
<evidence type="ECO:0000313" key="12">
    <source>
        <dbReference type="Proteomes" id="UP000694845"/>
    </source>
</evidence>
<evidence type="ECO:0000256" key="7">
    <source>
        <dbReference type="ARBA" id="ARBA00022989"/>
    </source>
</evidence>
<keyword evidence="8" id="KW-0472">Membrane</keyword>
<organism evidence="12 13">
    <name type="scientific">Acanthaster planci</name>
    <name type="common">Crown-of-thorns starfish</name>
    <dbReference type="NCBI Taxonomy" id="133434"/>
    <lineage>
        <taxon>Eukaryota</taxon>
        <taxon>Metazoa</taxon>
        <taxon>Echinodermata</taxon>
        <taxon>Eleutherozoa</taxon>
        <taxon>Asterozoa</taxon>
        <taxon>Asteroidea</taxon>
        <taxon>Valvatacea</taxon>
        <taxon>Valvatida</taxon>
        <taxon>Acanthasteridae</taxon>
        <taxon>Acanthaster</taxon>
    </lineage>
</organism>
<dbReference type="PANTHER" id="PTHR21092">
    <property type="entry name" value="NICASTRIN"/>
    <property type="match status" value="1"/>
</dbReference>
<dbReference type="Proteomes" id="UP000694845">
    <property type="component" value="Unplaced"/>
</dbReference>
<evidence type="ECO:0000256" key="4">
    <source>
        <dbReference type="ARBA" id="ARBA00022692"/>
    </source>
</evidence>
<dbReference type="GO" id="GO:0007219">
    <property type="term" value="P:Notch signaling pathway"/>
    <property type="evidence" value="ECO:0007669"/>
    <property type="project" value="UniProtKB-KW"/>
</dbReference>
<evidence type="ECO:0000256" key="3">
    <source>
        <dbReference type="ARBA" id="ARBA00015303"/>
    </source>
</evidence>
<dbReference type="OMA" id="HYMANSS"/>
<evidence type="ECO:0000256" key="5">
    <source>
        <dbReference type="ARBA" id="ARBA00022729"/>
    </source>
</evidence>
<keyword evidence="4" id="KW-0812">Transmembrane</keyword>
<dbReference type="PROSITE" id="PS51257">
    <property type="entry name" value="PROKAR_LIPOPROTEIN"/>
    <property type="match status" value="1"/>
</dbReference>
<dbReference type="GeneID" id="110990287"/>
<evidence type="ECO:0000256" key="2">
    <source>
        <dbReference type="ARBA" id="ARBA00007717"/>
    </source>
</evidence>
<proteinExistence type="inferred from homology"/>
<evidence type="ECO:0000259" key="11">
    <source>
        <dbReference type="Pfam" id="PF18266"/>
    </source>
</evidence>
<comment type="similarity">
    <text evidence="2">Belongs to the nicastrin family.</text>
</comment>
<dbReference type="GO" id="GO:0016485">
    <property type="term" value="P:protein processing"/>
    <property type="evidence" value="ECO:0007669"/>
    <property type="project" value="InterPro"/>
</dbReference>
<evidence type="ECO:0000256" key="1">
    <source>
        <dbReference type="ARBA" id="ARBA00004479"/>
    </source>
</evidence>
<feature type="domain" description="Nicastrin small lobe" evidence="11">
    <location>
        <begin position="40"/>
        <end position="217"/>
    </location>
</feature>
<dbReference type="GO" id="GO:0005886">
    <property type="term" value="C:plasma membrane"/>
    <property type="evidence" value="ECO:0007669"/>
    <property type="project" value="UniProtKB-ARBA"/>
</dbReference>
<dbReference type="RefSeq" id="XP_022110881.1">
    <property type="nucleotide sequence ID" value="XM_022255189.1"/>
</dbReference>
<evidence type="ECO:0000256" key="8">
    <source>
        <dbReference type="ARBA" id="ARBA00023136"/>
    </source>
</evidence>
<keyword evidence="5 10" id="KW-0732">Signal</keyword>
<dbReference type="PANTHER" id="PTHR21092:SF0">
    <property type="entry name" value="NICASTRIN"/>
    <property type="match status" value="1"/>
</dbReference>
<feature type="non-terminal residue" evidence="13">
    <location>
        <position position="245"/>
    </location>
</feature>
<keyword evidence="7" id="KW-1133">Transmembrane helix</keyword>
<dbReference type="OrthoDB" id="755951at2759"/>
<comment type="subcellular location">
    <subcellularLocation>
        <location evidence="1">Membrane</location>
        <topology evidence="1">Single-pass type I membrane protein</topology>
    </subcellularLocation>
</comment>
<dbReference type="GO" id="GO:0007220">
    <property type="term" value="P:Notch receptor processing"/>
    <property type="evidence" value="ECO:0007669"/>
    <property type="project" value="TreeGrafter"/>
</dbReference>
<keyword evidence="12" id="KW-1185">Reference proteome</keyword>
<reference evidence="13" key="1">
    <citation type="submission" date="2025-08" db="UniProtKB">
        <authorList>
            <consortium name="RefSeq"/>
        </authorList>
    </citation>
    <scope>IDENTIFICATION</scope>
</reference>
<feature type="signal peptide" evidence="10">
    <location>
        <begin position="1"/>
        <end position="24"/>
    </location>
</feature>
<evidence type="ECO:0000256" key="9">
    <source>
        <dbReference type="ARBA" id="ARBA00023180"/>
    </source>
</evidence>
<dbReference type="InterPro" id="IPR041084">
    <property type="entry name" value="Ncstrn_small"/>
</dbReference>
<keyword evidence="9" id="KW-0325">Glycoprotein</keyword>
<accession>A0A8B8A4M5</accession>
<evidence type="ECO:0000256" key="6">
    <source>
        <dbReference type="ARBA" id="ARBA00022976"/>
    </source>
</evidence>
<sequence length="245" mass="27445">MIGFALKLEIIVLALALFVTMACARKTRDMIYTDVTGFSPCVRRFNATHQIGCSSDFRGNTGVIHYMANSSDVQWLLDVGPHQPYIPLLEPQVFVLHIVNKLMKSGKISGIMVININSSKVIDEDFFFSPDLKCPNDNFGFYGSENSSSTCTHSGNVEWNPSGNGMNFLDFNIPIISLFNETEVDYLIQCYKDHNEPVDSHPRPYPLCAAELHSFMFGAKDTPTCMRRTQQTTNLEACKSVKIPV</sequence>
<name>A0A8B8A4M5_ACAPL</name>
<gene>
    <name evidence="13" type="primary">LOC110990287</name>
</gene>
<keyword evidence="6" id="KW-0914">Notch signaling pathway</keyword>
<dbReference type="KEGG" id="aplc:110990287"/>
<dbReference type="Pfam" id="PF18266">
    <property type="entry name" value="Ncstrn_small"/>
    <property type="match status" value="1"/>
</dbReference>
<protein>
    <recommendedName>
        <fullName evidence="3">Nicastrin</fullName>
    </recommendedName>
</protein>
<evidence type="ECO:0000313" key="13">
    <source>
        <dbReference type="RefSeq" id="XP_022110881.1"/>
    </source>
</evidence>
<evidence type="ECO:0000256" key="10">
    <source>
        <dbReference type="SAM" id="SignalP"/>
    </source>
</evidence>
<dbReference type="InterPro" id="IPR008710">
    <property type="entry name" value="Nicastrin"/>
</dbReference>
<dbReference type="AlphaFoldDB" id="A0A8B8A4M5"/>